<protein>
    <recommendedName>
        <fullName evidence="3">Amidohydrolase-related domain-containing protein</fullName>
    </recommendedName>
</protein>
<dbReference type="AlphaFoldDB" id="A0A8E2DWD2"/>
<dbReference type="SUPFAM" id="SSF51556">
    <property type="entry name" value="Metallo-dependent hydrolases"/>
    <property type="match status" value="1"/>
</dbReference>
<organism evidence="4 5">
    <name type="scientific">Lepidopterella palustris CBS 459.81</name>
    <dbReference type="NCBI Taxonomy" id="1314670"/>
    <lineage>
        <taxon>Eukaryota</taxon>
        <taxon>Fungi</taxon>
        <taxon>Dikarya</taxon>
        <taxon>Ascomycota</taxon>
        <taxon>Pezizomycotina</taxon>
        <taxon>Dothideomycetes</taxon>
        <taxon>Pleosporomycetidae</taxon>
        <taxon>Mytilinidiales</taxon>
        <taxon>Argynnaceae</taxon>
        <taxon>Lepidopterella</taxon>
    </lineage>
</organism>
<dbReference type="EMBL" id="KV746312">
    <property type="protein sequence ID" value="OCK72848.1"/>
    <property type="molecule type" value="Genomic_DNA"/>
</dbReference>
<dbReference type="PANTHER" id="PTHR43569:SF2">
    <property type="entry name" value="AMIDOHYDROLASE-RELATED DOMAIN-CONTAINING PROTEIN"/>
    <property type="match status" value="1"/>
</dbReference>
<feature type="region of interest" description="Disordered" evidence="2">
    <location>
        <begin position="55"/>
        <end position="77"/>
    </location>
</feature>
<evidence type="ECO:0000313" key="4">
    <source>
        <dbReference type="EMBL" id="OCK72848.1"/>
    </source>
</evidence>
<dbReference type="Pfam" id="PF04909">
    <property type="entry name" value="Amidohydro_2"/>
    <property type="match status" value="1"/>
</dbReference>
<comment type="similarity">
    <text evidence="1">Belongs to the metallo-dependent hydrolases superfamily.</text>
</comment>
<dbReference type="Proteomes" id="UP000250266">
    <property type="component" value="Unassembled WGS sequence"/>
</dbReference>
<dbReference type="InterPro" id="IPR032466">
    <property type="entry name" value="Metal_Hydrolase"/>
</dbReference>
<sequence>MPPQPGPYSILDSHIHLWPASAANPASHAWMVPSPSGSSHPLASRHSIAEYISATTSTTSTNTSTTSTFSPPATPRPPAFIYVETDRRLPSLLPAITAPWKSGDEETNKKAEEEELARWAAEPLEELRFLRRIVEGTPSPFPSSSGNGDCGDDGFAPGDGDRMLGIIPLAPLPLPRPLFALYLRLAERTAGPATWGRVVGFRYLLQGIQSESEMRALVLGEDWMKNLLSLRRGRGGRGWCFDVGVDVNGVGVWQLEVLGEMVRHVRAREQEEGEGEGEEGGGVKFVLNHLCKPPLSPRLFTIPPATTSSTFSRYCAAISHLASDPNTSVKLSGLFSEFGDEVPWPLGKVWEHSRPWLGHVWKVFGPERVMFGSDWPVCEVKGPKGSWGAWREFVQEWLEWSGVGENGMREVWGGTARRVYDVGEWESVGGRWS</sequence>
<dbReference type="GO" id="GO:0016787">
    <property type="term" value="F:hydrolase activity"/>
    <property type="evidence" value="ECO:0007669"/>
    <property type="project" value="InterPro"/>
</dbReference>
<dbReference type="InterPro" id="IPR006680">
    <property type="entry name" value="Amidohydro-rel"/>
</dbReference>
<proteinExistence type="inferred from homology"/>
<dbReference type="OrthoDB" id="2135488at2759"/>
<keyword evidence="5" id="KW-1185">Reference proteome</keyword>
<gene>
    <name evidence="4" type="ORF">K432DRAFT_314620</name>
</gene>
<evidence type="ECO:0000256" key="2">
    <source>
        <dbReference type="SAM" id="MobiDB-lite"/>
    </source>
</evidence>
<evidence type="ECO:0000259" key="3">
    <source>
        <dbReference type="Pfam" id="PF04909"/>
    </source>
</evidence>
<feature type="domain" description="Amidohydrolase-related" evidence="3">
    <location>
        <begin position="282"/>
        <end position="421"/>
    </location>
</feature>
<accession>A0A8E2DWD2</accession>
<evidence type="ECO:0000313" key="5">
    <source>
        <dbReference type="Proteomes" id="UP000250266"/>
    </source>
</evidence>
<feature type="compositionally biased region" description="Low complexity" evidence="2">
    <location>
        <begin position="55"/>
        <end position="71"/>
    </location>
</feature>
<dbReference type="InterPro" id="IPR052350">
    <property type="entry name" value="Metallo-dep_Lactonases"/>
</dbReference>
<evidence type="ECO:0000256" key="1">
    <source>
        <dbReference type="ARBA" id="ARBA00038310"/>
    </source>
</evidence>
<name>A0A8E2DWD2_9PEZI</name>
<dbReference type="Gene3D" id="3.20.20.140">
    <property type="entry name" value="Metal-dependent hydrolases"/>
    <property type="match status" value="1"/>
</dbReference>
<reference evidence="4 5" key="1">
    <citation type="journal article" date="2016" name="Nat. Commun.">
        <title>Ectomycorrhizal ecology is imprinted in the genome of the dominant symbiotic fungus Cenococcum geophilum.</title>
        <authorList>
            <consortium name="DOE Joint Genome Institute"/>
            <person name="Peter M."/>
            <person name="Kohler A."/>
            <person name="Ohm R.A."/>
            <person name="Kuo A."/>
            <person name="Krutzmann J."/>
            <person name="Morin E."/>
            <person name="Arend M."/>
            <person name="Barry K.W."/>
            <person name="Binder M."/>
            <person name="Choi C."/>
            <person name="Clum A."/>
            <person name="Copeland A."/>
            <person name="Grisel N."/>
            <person name="Haridas S."/>
            <person name="Kipfer T."/>
            <person name="LaButti K."/>
            <person name="Lindquist E."/>
            <person name="Lipzen A."/>
            <person name="Maire R."/>
            <person name="Meier B."/>
            <person name="Mihaltcheva S."/>
            <person name="Molinier V."/>
            <person name="Murat C."/>
            <person name="Poggeler S."/>
            <person name="Quandt C.A."/>
            <person name="Sperisen C."/>
            <person name="Tritt A."/>
            <person name="Tisserant E."/>
            <person name="Crous P.W."/>
            <person name="Henrissat B."/>
            <person name="Nehls U."/>
            <person name="Egli S."/>
            <person name="Spatafora J.W."/>
            <person name="Grigoriev I.V."/>
            <person name="Martin F.M."/>
        </authorList>
    </citation>
    <scope>NUCLEOTIDE SEQUENCE [LARGE SCALE GENOMIC DNA]</scope>
    <source>
        <strain evidence="4 5">CBS 459.81</strain>
    </source>
</reference>
<dbReference type="PANTHER" id="PTHR43569">
    <property type="entry name" value="AMIDOHYDROLASE"/>
    <property type="match status" value="1"/>
</dbReference>